<keyword evidence="4" id="KW-1185">Reference proteome</keyword>
<dbReference type="Pfam" id="PF02021">
    <property type="entry name" value="UPF0102"/>
    <property type="match status" value="1"/>
</dbReference>
<evidence type="ECO:0000256" key="1">
    <source>
        <dbReference type="ARBA" id="ARBA00006738"/>
    </source>
</evidence>
<dbReference type="Gene3D" id="3.40.1350.10">
    <property type="match status" value="1"/>
</dbReference>
<proteinExistence type="inferred from homology"/>
<evidence type="ECO:0000256" key="2">
    <source>
        <dbReference type="HAMAP-Rule" id="MF_00048"/>
    </source>
</evidence>
<dbReference type="EMBL" id="CP124535">
    <property type="protein sequence ID" value="WGV18059.1"/>
    <property type="molecule type" value="Genomic_DNA"/>
</dbReference>
<protein>
    <recommendedName>
        <fullName evidence="2">UPF0102 protein QF092_09485</fullName>
    </recommendedName>
</protein>
<reference evidence="3 4" key="1">
    <citation type="submission" date="2023-04" db="EMBL/GenBank/DDBJ databases">
        <title>YMD61, complete Genome.</title>
        <authorList>
            <person name="Zhang J."/>
        </authorList>
    </citation>
    <scope>NUCLEOTIDE SEQUENCE [LARGE SCALE GENOMIC DNA]</scope>
    <source>
        <strain evidence="3 4">YMD61</strain>
    </source>
</reference>
<dbReference type="InterPro" id="IPR003509">
    <property type="entry name" value="UPF0102_YraN-like"/>
</dbReference>
<evidence type="ECO:0000313" key="4">
    <source>
        <dbReference type="Proteomes" id="UP001230978"/>
    </source>
</evidence>
<dbReference type="InterPro" id="IPR011335">
    <property type="entry name" value="Restrct_endonuc-II-like"/>
</dbReference>
<accession>A0ABY8QB08</accession>
<sequence>MAFKAGLAAEDQVARHYGDLGEAICARRWRGRAGEIDLIARDGDKVIFIEVKQSHTHDDAAAHLGPRQMQRIWDAASEFLAGEPKGQMTEVRLDVALVDGTGRVKVIRDAWMC</sequence>
<dbReference type="PANTHER" id="PTHR34039:SF1">
    <property type="entry name" value="UPF0102 PROTEIN YRAN"/>
    <property type="match status" value="1"/>
</dbReference>
<comment type="similarity">
    <text evidence="1 2">Belongs to the UPF0102 family.</text>
</comment>
<name>A0ABY8QB08_9RHOB</name>
<dbReference type="PANTHER" id="PTHR34039">
    <property type="entry name" value="UPF0102 PROTEIN YRAN"/>
    <property type="match status" value="1"/>
</dbReference>
<gene>
    <name evidence="3" type="ORF">QF092_09485</name>
</gene>
<organism evidence="3 4">
    <name type="scientific">Fuscovulum ytuae</name>
    <dbReference type="NCBI Taxonomy" id="3042299"/>
    <lineage>
        <taxon>Bacteria</taxon>
        <taxon>Pseudomonadati</taxon>
        <taxon>Pseudomonadota</taxon>
        <taxon>Alphaproteobacteria</taxon>
        <taxon>Rhodobacterales</taxon>
        <taxon>Paracoccaceae</taxon>
        <taxon>Fuscovulum</taxon>
    </lineage>
</organism>
<evidence type="ECO:0000313" key="3">
    <source>
        <dbReference type="EMBL" id="WGV18059.1"/>
    </source>
</evidence>
<dbReference type="HAMAP" id="MF_00048">
    <property type="entry name" value="UPF0102"/>
    <property type="match status" value="1"/>
</dbReference>
<dbReference type="InterPro" id="IPR011856">
    <property type="entry name" value="tRNA_endonuc-like_dom_sf"/>
</dbReference>
<dbReference type="RefSeq" id="WP_281469879.1">
    <property type="nucleotide sequence ID" value="NZ_CP124535.1"/>
</dbReference>
<dbReference type="SUPFAM" id="SSF52980">
    <property type="entry name" value="Restriction endonuclease-like"/>
    <property type="match status" value="1"/>
</dbReference>
<dbReference type="Proteomes" id="UP001230978">
    <property type="component" value="Chromosome"/>
</dbReference>